<dbReference type="RefSeq" id="WP_099508030.1">
    <property type="nucleotide sequence ID" value="NZ_CP016616.1"/>
</dbReference>
<dbReference type="Gene3D" id="3.30.565.10">
    <property type="entry name" value="Histidine kinase-like ATPase, C-terminal domain"/>
    <property type="match status" value="1"/>
</dbReference>
<evidence type="ECO:0000256" key="7">
    <source>
        <dbReference type="ARBA" id="ARBA00022741"/>
    </source>
</evidence>
<dbReference type="EC" id="2.7.13.3" evidence="3"/>
<evidence type="ECO:0000256" key="9">
    <source>
        <dbReference type="ARBA" id="ARBA00022840"/>
    </source>
</evidence>
<dbReference type="PANTHER" id="PTHR42878">
    <property type="entry name" value="TWO-COMPONENT HISTIDINE KINASE"/>
    <property type="match status" value="1"/>
</dbReference>
<evidence type="ECO:0000256" key="4">
    <source>
        <dbReference type="ARBA" id="ARBA00022553"/>
    </source>
</evidence>
<sequence length="714" mass="80148">MRLNLHSYKAALVTLAAMASLIVCLGFTVARLFELEREFRMDRTYSNHWYVTQAQFEAAIFAESLARAAAHDTFANPEQAPSFRADILISRLAILLEGPQGLLMQQLGFESDLKHAYLQLTMADTVLQDSIDSQATMQLREQIRELAYKLRDAANRIVWLSREESVTKRSSYLQVVFESFAYLSGIVLCAAFLMVRLFKGVQEASQAKQLLKQEQELSDLVISNISNQGIVMFDGQLRCLLWNPGMEDLLTIKPDQAVGLRMQDLDRLFAKDDVVGALTQATDGTSSILEDESISSDGHERCLEINCFPVFMAERKLGIAFIRDVTEQWLARKQAERQNFDLEIKVLQRTAALRQAERRLIAAINSASEGFAAFDWTGKLLFANDQIWAAAPVSLWCREEMSLTAFLQCFAMCEGADRRLVNAQSPFEELEFDLLMKKDTWSRLSLTKADGATIFVRLTDITGYKQVARALESALARERETTNAYRSFVSMVSHQFRTPLAILDSSAQRILRRGQAMTQDELVTRIQKIRNAGTRLTRLVDSVLNAAKLDAGTIELNPASYNLVDLVMDICERQKEVSAQADIRFEVPDLPVRVYCDGMLIEQVVVNLLSNAIKYSGNTPVVEIKIWMDGSRPFCSVRDWGIGIPADELPKIFDRFYRARTASGIAGTGIGLNFAQRIMHLHGGEIQVESYEAAGSLFTFDLPIANADQTQQAA</sequence>
<evidence type="ECO:0000256" key="5">
    <source>
        <dbReference type="ARBA" id="ARBA00022679"/>
    </source>
</evidence>
<keyword evidence="5" id="KW-0808">Transferase</keyword>
<evidence type="ECO:0000256" key="11">
    <source>
        <dbReference type="ARBA" id="ARBA00023012"/>
    </source>
</evidence>
<evidence type="ECO:0000259" key="14">
    <source>
        <dbReference type="PROSITE" id="PS50109"/>
    </source>
</evidence>
<dbReference type="InterPro" id="IPR005467">
    <property type="entry name" value="His_kinase_dom"/>
</dbReference>
<dbReference type="CDD" id="cd00075">
    <property type="entry name" value="HATPase"/>
    <property type="match status" value="1"/>
</dbReference>
<evidence type="ECO:0000256" key="3">
    <source>
        <dbReference type="ARBA" id="ARBA00012438"/>
    </source>
</evidence>
<feature type="domain" description="Histidine kinase" evidence="14">
    <location>
        <begin position="491"/>
        <end position="706"/>
    </location>
</feature>
<dbReference type="PANTHER" id="PTHR42878:SF7">
    <property type="entry name" value="SENSOR HISTIDINE KINASE GLRK"/>
    <property type="match status" value="1"/>
</dbReference>
<dbReference type="GO" id="GO:0007234">
    <property type="term" value="P:osmosensory signaling via phosphorelay pathway"/>
    <property type="evidence" value="ECO:0007669"/>
    <property type="project" value="TreeGrafter"/>
</dbReference>
<dbReference type="InterPro" id="IPR035965">
    <property type="entry name" value="PAS-like_dom_sf"/>
</dbReference>
<keyword evidence="12 13" id="KW-0472">Membrane</keyword>
<comment type="catalytic activity">
    <reaction evidence="1">
        <text>ATP + protein L-histidine = ADP + protein N-phospho-L-histidine.</text>
        <dbReference type="EC" id="2.7.13.3"/>
    </reaction>
</comment>
<evidence type="ECO:0000256" key="13">
    <source>
        <dbReference type="SAM" id="Phobius"/>
    </source>
</evidence>
<keyword evidence="8" id="KW-0418">Kinase</keyword>
<dbReference type="Pfam" id="PF00512">
    <property type="entry name" value="HisKA"/>
    <property type="match status" value="1"/>
</dbReference>
<keyword evidence="7" id="KW-0547">Nucleotide-binding</keyword>
<dbReference type="CDD" id="cd00082">
    <property type="entry name" value="HisKA"/>
    <property type="match status" value="1"/>
</dbReference>
<dbReference type="InterPro" id="IPR004358">
    <property type="entry name" value="Sig_transdc_His_kin-like_C"/>
</dbReference>
<dbReference type="SMART" id="SM00388">
    <property type="entry name" value="HisKA"/>
    <property type="match status" value="1"/>
</dbReference>
<dbReference type="PRINTS" id="PR00344">
    <property type="entry name" value="BCTRLSENSOR"/>
</dbReference>
<protein>
    <recommendedName>
        <fullName evidence="3">histidine kinase</fullName>
        <ecNumber evidence="3">2.7.13.3</ecNumber>
    </recommendedName>
</protein>
<proteinExistence type="predicted"/>
<dbReference type="InterPro" id="IPR000014">
    <property type="entry name" value="PAS"/>
</dbReference>
<dbReference type="NCBIfam" id="TIGR00229">
    <property type="entry name" value="sensory_box"/>
    <property type="match status" value="1"/>
</dbReference>
<dbReference type="InterPro" id="IPR003594">
    <property type="entry name" value="HATPase_dom"/>
</dbReference>
<dbReference type="OrthoDB" id="9806130at2"/>
<dbReference type="FunFam" id="3.30.565.10:FF:000006">
    <property type="entry name" value="Sensor histidine kinase WalK"/>
    <property type="match status" value="1"/>
</dbReference>
<dbReference type="InterPro" id="IPR050351">
    <property type="entry name" value="BphY/WalK/GraS-like"/>
</dbReference>
<evidence type="ECO:0000256" key="1">
    <source>
        <dbReference type="ARBA" id="ARBA00000085"/>
    </source>
</evidence>
<dbReference type="SUPFAM" id="SSF47384">
    <property type="entry name" value="Homodimeric domain of signal transducing histidine kinase"/>
    <property type="match status" value="1"/>
</dbReference>
<organism evidence="15">
    <name type="scientific">Microvirga ossetica</name>
    <dbReference type="NCBI Taxonomy" id="1882682"/>
    <lineage>
        <taxon>Bacteria</taxon>
        <taxon>Pseudomonadati</taxon>
        <taxon>Pseudomonadota</taxon>
        <taxon>Alphaproteobacteria</taxon>
        <taxon>Hyphomicrobiales</taxon>
        <taxon>Methylobacteriaceae</taxon>
        <taxon>Microvirga</taxon>
    </lineage>
</organism>
<dbReference type="GO" id="GO:0016020">
    <property type="term" value="C:membrane"/>
    <property type="evidence" value="ECO:0007669"/>
    <property type="project" value="UniProtKB-SubCell"/>
</dbReference>
<keyword evidence="10 13" id="KW-1133">Transmembrane helix</keyword>
<keyword evidence="11" id="KW-0902">Two-component regulatory system</keyword>
<keyword evidence="6 13" id="KW-0812">Transmembrane</keyword>
<dbReference type="EMBL" id="CP016616">
    <property type="protein sequence ID" value="ANY77031.1"/>
    <property type="molecule type" value="Genomic_DNA"/>
</dbReference>
<dbReference type="AlphaFoldDB" id="A0A1B2EAP2"/>
<dbReference type="Pfam" id="PF02518">
    <property type="entry name" value="HATPase_c"/>
    <property type="match status" value="1"/>
</dbReference>
<evidence type="ECO:0000313" key="15">
    <source>
        <dbReference type="EMBL" id="ANY77031.1"/>
    </source>
</evidence>
<dbReference type="InterPro" id="IPR036890">
    <property type="entry name" value="HATPase_C_sf"/>
</dbReference>
<comment type="subcellular location">
    <subcellularLocation>
        <location evidence="2">Membrane</location>
        <topology evidence="2">Multi-pass membrane protein</topology>
    </subcellularLocation>
</comment>
<name>A0A1B2EAP2_9HYPH</name>
<dbReference type="PROSITE" id="PS50109">
    <property type="entry name" value="HIS_KIN"/>
    <property type="match status" value="1"/>
</dbReference>
<dbReference type="InterPro" id="IPR013656">
    <property type="entry name" value="PAS_4"/>
</dbReference>
<feature type="transmembrane region" description="Helical" evidence="13">
    <location>
        <begin position="12"/>
        <end position="33"/>
    </location>
</feature>
<gene>
    <name evidence="15" type="ORF">BB934_01360</name>
</gene>
<dbReference type="Gene3D" id="3.30.450.20">
    <property type="entry name" value="PAS domain"/>
    <property type="match status" value="1"/>
</dbReference>
<dbReference type="SUPFAM" id="SSF55785">
    <property type="entry name" value="PYP-like sensor domain (PAS domain)"/>
    <property type="match status" value="1"/>
</dbReference>
<evidence type="ECO:0000256" key="12">
    <source>
        <dbReference type="ARBA" id="ARBA00023136"/>
    </source>
</evidence>
<accession>A0A1B2EAP2</accession>
<dbReference type="KEGG" id="moc:BB934_01360"/>
<dbReference type="SMART" id="SM00387">
    <property type="entry name" value="HATPase_c"/>
    <property type="match status" value="1"/>
</dbReference>
<keyword evidence="9" id="KW-0067">ATP-binding</keyword>
<dbReference type="InterPro" id="IPR003661">
    <property type="entry name" value="HisK_dim/P_dom"/>
</dbReference>
<dbReference type="SUPFAM" id="SSF55874">
    <property type="entry name" value="ATPase domain of HSP90 chaperone/DNA topoisomerase II/histidine kinase"/>
    <property type="match status" value="1"/>
</dbReference>
<reference evidence="15" key="1">
    <citation type="submission" date="2016-07" db="EMBL/GenBank/DDBJ databases">
        <title>Microvirga ossetica sp. nov. a new species of rhizobia isolated from root nodules of the legume species Vicia alpestris Steven originated from North Ossetia region in the Caucasus.</title>
        <authorList>
            <person name="Safronova V.I."/>
            <person name="Kuznetsova I.G."/>
            <person name="Sazanova A.L."/>
            <person name="Belimov A."/>
            <person name="Andronov E."/>
            <person name="Osledkin Y.S."/>
            <person name="Onishchuk O.P."/>
            <person name="Kurchak O.N."/>
            <person name="Shaposhnikov A.I."/>
            <person name="Willems A."/>
            <person name="Tikhonovich I.A."/>
        </authorList>
    </citation>
    <scope>NUCLEOTIDE SEQUENCE [LARGE SCALE GENOMIC DNA]</scope>
    <source>
        <strain evidence="15">V5/3M</strain>
    </source>
</reference>
<evidence type="ECO:0000256" key="8">
    <source>
        <dbReference type="ARBA" id="ARBA00022777"/>
    </source>
</evidence>
<evidence type="ECO:0000256" key="2">
    <source>
        <dbReference type="ARBA" id="ARBA00004141"/>
    </source>
</evidence>
<dbReference type="Pfam" id="PF08448">
    <property type="entry name" value="PAS_4"/>
    <property type="match status" value="1"/>
</dbReference>
<dbReference type="Gene3D" id="1.10.287.130">
    <property type="match status" value="1"/>
</dbReference>
<dbReference type="InterPro" id="IPR036097">
    <property type="entry name" value="HisK_dim/P_sf"/>
</dbReference>
<feature type="transmembrane region" description="Helical" evidence="13">
    <location>
        <begin position="175"/>
        <end position="198"/>
    </location>
</feature>
<dbReference type="GO" id="GO:0000155">
    <property type="term" value="F:phosphorelay sensor kinase activity"/>
    <property type="evidence" value="ECO:0007669"/>
    <property type="project" value="InterPro"/>
</dbReference>
<dbReference type="GO" id="GO:0005524">
    <property type="term" value="F:ATP binding"/>
    <property type="evidence" value="ECO:0007669"/>
    <property type="project" value="UniProtKB-KW"/>
</dbReference>
<dbReference type="GO" id="GO:0030295">
    <property type="term" value="F:protein kinase activator activity"/>
    <property type="evidence" value="ECO:0007669"/>
    <property type="project" value="TreeGrafter"/>
</dbReference>
<dbReference type="GO" id="GO:0000156">
    <property type="term" value="F:phosphorelay response regulator activity"/>
    <property type="evidence" value="ECO:0007669"/>
    <property type="project" value="TreeGrafter"/>
</dbReference>
<evidence type="ECO:0000256" key="6">
    <source>
        <dbReference type="ARBA" id="ARBA00022692"/>
    </source>
</evidence>
<evidence type="ECO:0000256" key="10">
    <source>
        <dbReference type="ARBA" id="ARBA00022989"/>
    </source>
</evidence>
<keyword evidence="4" id="KW-0597">Phosphoprotein</keyword>